<dbReference type="CDD" id="cd03820">
    <property type="entry name" value="GT4_AmsD-like"/>
    <property type="match status" value="1"/>
</dbReference>
<feature type="domain" description="Glycosyltransferase subfamily 4-like N-terminal" evidence="5">
    <location>
        <begin position="13"/>
        <end position="193"/>
    </location>
</feature>
<protein>
    <recommendedName>
        <fullName evidence="1">D-inositol 3-phosphate glycosyltransferase</fullName>
    </recommendedName>
</protein>
<reference evidence="6 7" key="1">
    <citation type="submission" date="2020-09" db="EMBL/GenBank/DDBJ databases">
        <title>A novel species.</title>
        <authorList>
            <person name="Gao J."/>
        </authorList>
    </citation>
    <scope>NUCLEOTIDE SEQUENCE [LARGE SCALE GENOMIC DNA]</scope>
    <source>
        <strain evidence="6 7">CRXT-Y-14</strain>
    </source>
</reference>
<dbReference type="SUPFAM" id="SSF53756">
    <property type="entry name" value="UDP-Glycosyltransferase/glycogen phosphorylase"/>
    <property type="match status" value="1"/>
</dbReference>
<sequence>MKIVFLLNNAYGIGGTIRATANMSAALAERHRVEVVSVHRALDRTGLPFDPRVRMTTLLDLREDRPDRADREPLAQQPCAMYHERGTRTGRLAYTALHDERIAAFLDRTDADIVIATRPILNGYLARYGADRYLRIGQEHLSYDGHADEVRQAQNVALARLDAFVTVSEADAARYRAELPQVRTRIACVPNGVPAPGVERSPLDSKVIVAAGRLIPVKRYDRLVDAFAQVAPEHPDWALRLYGRGPEKAALRERIDRLGLYGQVRLMGPVSPIETEWAKGAIAAVTSDMESFGMTVVEAMHCGVPVVATDCPHGPAEIIEHERNGLLVPLEAGVAGYAEALRRLMSDDALRGRLGAAALERARDFEPAAVALRYEELFRELAAGRERGGAAAPAQRPVPVAAPAAPSLGARWWRRLRSAAPAPRVAAATPSVPSPSAAEPAPAPAAPVAFARSTGDGGFTVRFDATTLPAGPLDFVARLRRDPKGREVRLAVPQDGRVVVAADAHRLAEGRWDCYVAPRGTDRRRRLECGLAERARRVGASPRTVPDGVAAWLPYATSDGFLALRTWLRPAHAEVLHVDAGPERAVVGAALYGVRGGLDGARVVAVARAGEERDFSVPVVRVTDEHFEFTLPYAEAAARRGGERADWTLWLHRSAAAAVPVPIGRIGSDVMDRNKTDLFPAGPDGVGLHFTGAHDLGVRAREPKAVTQVT</sequence>
<accession>A0A7H1B785</accession>
<evidence type="ECO:0000256" key="3">
    <source>
        <dbReference type="ARBA" id="ARBA00022679"/>
    </source>
</evidence>
<keyword evidence="3 6" id="KW-0808">Transferase</keyword>
<dbReference type="KEGG" id="sxn:IAG42_13855"/>
<dbReference type="InterPro" id="IPR028098">
    <property type="entry name" value="Glyco_trans_4-like_N"/>
</dbReference>
<evidence type="ECO:0000259" key="4">
    <source>
        <dbReference type="Pfam" id="PF00534"/>
    </source>
</evidence>
<dbReference type="RefSeq" id="WP_188337324.1">
    <property type="nucleotide sequence ID" value="NZ_CP061281.1"/>
</dbReference>
<dbReference type="PANTHER" id="PTHR12526:SF627">
    <property type="entry name" value="D-RHAMNOSYLTRANSFERASE WBPZ"/>
    <property type="match status" value="1"/>
</dbReference>
<organism evidence="6 7">
    <name type="scientific">Streptomyces xanthii</name>
    <dbReference type="NCBI Taxonomy" id="2768069"/>
    <lineage>
        <taxon>Bacteria</taxon>
        <taxon>Bacillati</taxon>
        <taxon>Actinomycetota</taxon>
        <taxon>Actinomycetes</taxon>
        <taxon>Kitasatosporales</taxon>
        <taxon>Streptomycetaceae</taxon>
        <taxon>Streptomyces</taxon>
    </lineage>
</organism>
<dbReference type="AlphaFoldDB" id="A0A7H1B785"/>
<keyword evidence="7" id="KW-1185">Reference proteome</keyword>
<evidence type="ECO:0000313" key="7">
    <source>
        <dbReference type="Proteomes" id="UP000516428"/>
    </source>
</evidence>
<evidence type="ECO:0000259" key="5">
    <source>
        <dbReference type="Pfam" id="PF13439"/>
    </source>
</evidence>
<evidence type="ECO:0000256" key="1">
    <source>
        <dbReference type="ARBA" id="ARBA00021292"/>
    </source>
</evidence>
<name>A0A7H1B785_9ACTN</name>
<dbReference type="Proteomes" id="UP000516428">
    <property type="component" value="Chromosome"/>
</dbReference>
<evidence type="ECO:0000313" key="6">
    <source>
        <dbReference type="EMBL" id="QNS04590.1"/>
    </source>
</evidence>
<keyword evidence="2" id="KW-0328">Glycosyltransferase</keyword>
<feature type="domain" description="Glycosyl transferase family 1" evidence="4">
    <location>
        <begin position="200"/>
        <end position="359"/>
    </location>
</feature>
<gene>
    <name evidence="6" type="ORF">IAG42_13855</name>
</gene>
<dbReference type="PANTHER" id="PTHR12526">
    <property type="entry name" value="GLYCOSYLTRANSFERASE"/>
    <property type="match status" value="1"/>
</dbReference>
<dbReference type="GO" id="GO:0016757">
    <property type="term" value="F:glycosyltransferase activity"/>
    <property type="evidence" value="ECO:0007669"/>
    <property type="project" value="UniProtKB-KW"/>
</dbReference>
<dbReference type="InterPro" id="IPR001296">
    <property type="entry name" value="Glyco_trans_1"/>
</dbReference>
<dbReference type="Pfam" id="PF13439">
    <property type="entry name" value="Glyco_transf_4"/>
    <property type="match status" value="1"/>
</dbReference>
<evidence type="ECO:0000256" key="2">
    <source>
        <dbReference type="ARBA" id="ARBA00022676"/>
    </source>
</evidence>
<dbReference type="EMBL" id="CP061281">
    <property type="protein sequence ID" value="QNS04590.1"/>
    <property type="molecule type" value="Genomic_DNA"/>
</dbReference>
<proteinExistence type="predicted"/>
<dbReference type="Pfam" id="PF00534">
    <property type="entry name" value="Glycos_transf_1"/>
    <property type="match status" value="1"/>
</dbReference>
<dbReference type="Gene3D" id="3.40.50.2000">
    <property type="entry name" value="Glycogen Phosphorylase B"/>
    <property type="match status" value="2"/>
</dbReference>